<evidence type="ECO:0000256" key="2">
    <source>
        <dbReference type="ARBA" id="ARBA00022475"/>
    </source>
</evidence>
<name>A0A097IYL0_9NEOP</name>
<dbReference type="Pfam" id="PF02949">
    <property type="entry name" value="7tm_6"/>
    <property type="match status" value="1"/>
</dbReference>
<keyword evidence="2" id="KW-1003">Cell membrane</keyword>
<dbReference type="GO" id="GO:0007165">
    <property type="term" value="P:signal transduction"/>
    <property type="evidence" value="ECO:0007669"/>
    <property type="project" value="UniProtKB-KW"/>
</dbReference>
<dbReference type="AlphaFoldDB" id="A0A097IYL0"/>
<comment type="caution">
    <text evidence="10">Lacks conserved residue(s) required for the propagation of feature annotation.</text>
</comment>
<evidence type="ECO:0000256" key="8">
    <source>
        <dbReference type="ARBA" id="ARBA00023170"/>
    </source>
</evidence>
<feature type="transmembrane region" description="Helical" evidence="10">
    <location>
        <begin position="142"/>
        <end position="163"/>
    </location>
</feature>
<keyword evidence="8 10" id="KW-0675">Receptor</keyword>
<dbReference type="GO" id="GO:0004984">
    <property type="term" value="F:olfactory receptor activity"/>
    <property type="evidence" value="ECO:0007669"/>
    <property type="project" value="InterPro"/>
</dbReference>
<accession>A0A097IYL0</accession>
<keyword evidence="6 10" id="KW-1133">Transmembrane helix</keyword>
<comment type="subcellular location">
    <subcellularLocation>
        <location evidence="1 10">Cell membrane</location>
        <topology evidence="1 10">Multi-pass membrane protein</topology>
    </subcellularLocation>
</comment>
<evidence type="ECO:0000256" key="6">
    <source>
        <dbReference type="ARBA" id="ARBA00022989"/>
    </source>
</evidence>
<feature type="transmembrane region" description="Helical" evidence="10">
    <location>
        <begin position="78"/>
        <end position="96"/>
    </location>
</feature>
<feature type="transmembrane region" description="Helical" evidence="10">
    <location>
        <begin position="276"/>
        <end position="296"/>
    </location>
</feature>
<keyword evidence="7 10" id="KW-0472">Membrane</keyword>
<dbReference type="InterPro" id="IPR004117">
    <property type="entry name" value="7tm6_olfct_rcpt"/>
</dbReference>
<evidence type="ECO:0000256" key="7">
    <source>
        <dbReference type="ARBA" id="ARBA00023136"/>
    </source>
</evidence>
<reference evidence="11" key="1">
    <citation type="journal article" date="2014" name="J. Mol. Evol.">
        <title>Pheromone Receptor Evolution in the Cryptic Leafroller Species, Ctenopseustis obliquana and C. herana.</title>
        <authorList>
            <person name="Steinwender B."/>
            <person name="Thrimawithana A.H."/>
            <person name="Crowhurst R.N."/>
            <person name="Newcomb R.D."/>
        </authorList>
    </citation>
    <scope>NUCLEOTIDE SEQUENCE</scope>
</reference>
<sequence length="398" mass="46256">MESQNSDKKINLKYKSFNETFKFCSFALAVGLVYPNKRNIRKRVILFIFVLLFNTFTLFWMFWYTFKCLVNQDVYNSTRNITLGVIVFLFIFKTFYANMKTAMFSEVLKQITKDLLKGNDMEEDYQEIYDHFIKQGKLGQSVYVLIPCMLSFMFPIYSGGAMIGGSLRNDNFTKYMIHEMDLKYVEDKQYESPYFEIIFAYFTTPCFVVLPNYVGFDGSFCIATSHLCLKLKLMAHGIKRAFEDSISTTELKARLKMCIKDHQEALEYHVLIQKTYGGWLFAVFVLTSFLISCNLYQIYLVGIDPKYTIFAITGVFHMYAPCHFASSLIAVGDEVSSDIYCVKWEAWSDPGITRQLIFVIARAQKQLLLTGCNIVTYNMDTFVSLMQTSYSFFTLITR</sequence>
<proteinExistence type="evidence at transcript level"/>
<dbReference type="GO" id="GO:0005886">
    <property type="term" value="C:plasma membrane"/>
    <property type="evidence" value="ECO:0007669"/>
    <property type="project" value="UniProtKB-SubCell"/>
</dbReference>
<evidence type="ECO:0000313" key="11">
    <source>
        <dbReference type="EMBL" id="AIT71990.1"/>
    </source>
</evidence>
<evidence type="ECO:0000256" key="3">
    <source>
        <dbReference type="ARBA" id="ARBA00022606"/>
    </source>
</evidence>
<evidence type="ECO:0000256" key="1">
    <source>
        <dbReference type="ARBA" id="ARBA00004651"/>
    </source>
</evidence>
<dbReference type="GO" id="GO:0005549">
    <property type="term" value="F:odorant binding"/>
    <property type="evidence" value="ECO:0007669"/>
    <property type="project" value="InterPro"/>
</dbReference>
<evidence type="ECO:0000256" key="9">
    <source>
        <dbReference type="ARBA" id="ARBA00023224"/>
    </source>
</evidence>
<dbReference type="PANTHER" id="PTHR21137">
    <property type="entry name" value="ODORANT RECEPTOR"/>
    <property type="match status" value="1"/>
</dbReference>
<comment type="similarity">
    <text evidence="10">Belongs to the insect chemoreceptor superfamily. Heteromeric odorant receptor channel (TC 1.A.69) family.</text>
</comment>
<keyword evidence="9 10" id="KW-0807">Transducer</keyword>
<evidence type="ECO:0000256" key="10">
    <source>
        <dbReference type="RuleBase" id="RU351113"/>
    </source>
</evidence>
<organism evidence="11">
    <name type="scientific">Ctenopseustis obliquana</name>
    <name type="common">brownheaded leafroller</name>
    <dbReference type="NCBI Taxonomy" id="65030"/>
    <lineage>
        <taxon>Eukaryota</taxon>
        <taxon>Metazoa</taxon>
        <taxon>Ecdysozoa</taxon>
        <taxon>Arthropoda</taxon>
        <taxon>Hexapoda</taxon>
        <taxon>Insecta</taxon>
        <taxon>Pterygota</taxon>
        <taxon>Neoptera</taxon>
        <taxon>Endopterygota</taxon>
        <taxon>Lepidoptera</taxon>
        <taxon>Glossata</taxon>
        <taxon>Ditrysia</taxon>
        <taxon>Tortricoidea</taxon>
        <taxon>Tortricidae</taxon>
        <taxon>Tortricinae</taxon>
        <taxon>Ctenopseustis</taxon>
    </lineage>
</organism>
<keyword evidence="4 10" id="KW-0812">Transmembrane</keyword>
<feature type="transmembrane region" description="Helical" evidence="10">
    <location>
        <begin position="44"/>
        <end position="66"/>
    </location>
</feature>
<dbReference type="EMBL" id="KM655540">
    <property type="protein sequence ID" value="AIT71990.1"/>
    <property type="molecule type" value="mRNA"/>
</dbReference>
<keyword evidence="3 10" id="KW-0716">Sensory transduction</keyword>
<dbReference type="PANTHER" id="PTHR21137:SF35">
    <property type="entry name" value="ODORANT RECEPTOR 19A-RELATED"/>
    <property type="match status" value="1"/>
</dbReference>
<evidence type="ECO:0000256" key="4">
    <source>
        <dbReference type="ARBA" id="ARBA00022692"/>
    </source>
</evidence>
<protein>
    <recommendedName>
        <fullName evidence="10">Odorant receptor</fullName>
    </recommendedName>
</protein>
<evidence type="ECO:0000256" key="5">
    <source>
        <dbReference type="ARBA" id="ARBA00022725"/>
    </source>
</evidence>
<keyword evidence="5 10" id="KW-0552">Olfaction</keyword>